<sequence>MHYHGTPITPRSALYELAGRCFCVSFADPRDVDVCHEIGQSVMLDNGAFGAWTRGQRTDWPAYYEWSARWLDVPTTWAVIPDVIDGDEDANDQLIDEWPHGRRGAPVWHMHETLDRLARLVATWPLVCIGSSAMYAKLGTGPWTRRMAETMDVACDERGVPRTRLHMLRGLALSDGPYPFFSADSTNVARNHAAIPSRGKAATSPGAMAARIDALQPARRWARPARQDVMELVA</sequence>
<reference evidence="1" key="1">
    <citation type="submission" date="2020-05" db="EMBL/GenBank/DDBJ databases">
        <authorList>
            <person name="Chiriac C."/>
            <person name="Salcher M."/>
            <person name="Ghai R."/>
            <person name="Kavagutti S V."/>
        </authorList>
    </citation>
    <scope>NUCLEOTIDE SEQUENCE</scope>
</reference>
<proteinExistence type="predicted"/>
<organism evidence="1">
    <name type="scientific">freshwater metagenome</name>
    <dbReference type="NCBI Taxonomy" id="449393"/>
    <lineage>
        <taxon>unclassified sequences</taxon>
        <taxon>metagenomes</taxon>
        <taxon>ecological metagenomes</taxon>
    </lineage>
</organism>
<protein>
    <submittedName>
        <fullName evidence="1">Unannotated protein</fullName>
    </submittedName>
</protein>
<accession>A0A6J7FM70</accession>
<name>A0A6J7FM70_9ZZZZ</name>
<dbReference type="EMBL" id="CAFBMK010000007">
    <property type="protein sequence ID" value="CAB4894495.1"/>
    <property type="molecule type" value="Genomic_DNA"/>
</dbReference>
<evidence type="ECO:0000313" key="1">
    <source>
        <dbReference type="EMBL" id="CAB4894495.1"/>
    </source>
</evidence>
<gene>
    <name evidence="1" type="ORF">UFOPK3564_00215</name>
</gene>
<dbReference type="AlphaFoldDB" id="A0A6J7FM70"/>